<feature type="region of interest" description="Disordered" evidence="1">
    <location>
        <begin position="97"/>
        <end position="120"/>
    </location>
</feature>
<reference evidence="2" key="1">
    <citation type="submission" date="2019-08" db="EMBL/GenBank/DDBJ databases">
        <title>Reference gene set and small RNA set construction with multiple tissues from Davidia involucrata Baill.</title>
        <authorList>
            <person name="Yang H."/>
            <person name="Zhou C."/>
            <person name="Li G."/>
            <person name="Wang J."/>
            <person name="Gao P."/>
            <person name="Wang M."/>
            <person name="Wang R."/>
            <person name="Zhao Y."/>
        </authorList>
    </citation>
    <scope>NUCLEOTIDE SEQUENCE</scope>
    <source>
        <tissue evidence="2">Mixed with DoveR01_LX</tissue>
    </source>
</reference>
<organism evidence="2">
    <name type="scientific">Davidia involucrata</name>
    <name type="common">Dove tree</name>
    <dbReference type="NCBI Taxonomy" id="16924"/>
    <lineage>
        <taxon>Eukaryota</taxon>
        <taxon>Viridiplantae</taxon>
        <taxon>Streptophyta</taxon>
        <taxon>Embryophyta</taxon>
        <taxon>Tracheophyta</taxon>
        <taxon>Spermatophyta</taxon>
        <taxon>Magnoliopsida</taxon>
        <taxon>eudicotyledons</taxon>
        <taxon>Gunneridae</taxon>
        <taxon>Pentapetalae</taxon>
        <taxon>asterids</taxon>
        <taxon>Cornales</taxon>
        <taxon>Nyssaceae</taxon>
        <taxon>Davidia</taxon>
    </lineage>
</organism>
<feature type="compositionally biased region" description="Acidic residues" evidence="1">
    <location>
        <begin position="109"/>
        <end position="120"/>
    </location>
</feature>
<feature type="compositionally biased region" description="Basic and acidic residues" evidence="1">
    <location>
        <begin position="97"/>
        <end position="108"/>
    </location>
</feature>
<dbReference type="AlphaFoldDB" id="A0A5B7BQT0"/>
<sequence>MEEKEGTTMRRNCPKKLDLNLPLLSTRRPNGITSVEMSSTNSPGVSSDVCNRIPFSWELTPGKPKDMDTNDTHDTVVPPPKLPPGRCFPPVEAIKMDHGDQHRRHDDGCDGDVDDDDDDDDTDDFFSYAIDMLSLYESIDIVDTAGEVNLEREECSGNQSPNFMIRRFLPDATALAASSALTVSRNLNNYHEGYVSRTVGESNSSSKGCGFDIFFPWSMKHKPCGVKSPVREASL</sequence>
<protein>
    <submittedName>
        <fullName evidence="2">Uncharacterized protein</fullName>
    </submittedName>
</protein>
<gene>
    <name evidence="2" type="ORF">Din_040496</name>
</gene>
<dbReference type="EMBL" id="GHES01040496">
    <property type="protein sequence ID" value="MPA71055.1"/>
    <property type="molecule type" value="Transcribed_RNA"/>
</dbReference>
<accession>A0A5B7BQT0</accession>
<evidence type="ECO:0000256" key="1">
    <source>
        <dbReference type="SAM" id="MobiDB-lite"/>
    </source>
</evidence>
<dbReference type="PANTHER" id="PTHR33671">
    <property type="entry name" value="N-METHYLTRANSFERASE, PUTATIVE (DUF688)-RELATED"/>
    <property type="match status" value="1"/>
</dbReference>
<dbReference type="PANTHER" id="PTHR33671:SF1">
    <property type="entry name" value="DUF688 FAMILY PROTEIN"/>
    <property type="match status" value="1"/>
</dbReference>
<name>A0A5B7BQT0_DAVIN</name>
<evidence type="ECO:0000313" key="2">
    <source>
        <dbReference type="EMBL" id="MPA71055.1"/>
    </source>
</evidence>
<proteinExistence type="predicted"/>
<dbReference type="Pfam" id="PF05097">
    <property type="entry name" value="DUF688"/>
    <property type="match status" value="1"/>
</dbReference>
<dbReference type="InterPro" id="IPR007789">
    <property type="entry name" value="DUF688"/>
</dbReference>